<dbReference type="Pfam" id="PF00719">
    <property type="entry name" value="Pyrophosphatase"/>
    <property type="match status" value="1"/>
</dbReference>
<evidence type="ECO:0000256" key="1">
    <source>
        <dbReference type="ARBA" id="ARBA00001946"/>
    </source>
</evidence>
<dbReference type="EC" id="3.6.1.1" evidence="3"/>
<dbReference type="GO" id="GO:0005737">
    <property type="term" value="C:cytoplasm"/>
    <property type="evidence" value="ECO:0007669"/>
    <property type="project" value="InterPro"/>
</dbReference>
<evidence type="ECO:0000256" key="6">
    <source>
        <dbReference type="ARBA" id="ARBA00022842"/>
    </source>
</evidence>
<dbReference type="GO" id="GO:0004427">
    <property type="term" value="F:inorganic diphosphate phosphatase activity"/>
    <property type="evidence" value="ECO:0007669"/>
    <property type="project" value="UniProtKB-EC"/>
</dbReference>
<keyword evidence="8" id="KW-1185">Reference proteome</keyword>
<comment type="caution">
    <text evidence="7">The sequence shown here is derived from an EMBL/GenBank/DDBJ whole genome shotgun (WGS) entry which is preliminary data.</text>
</comment>
<dbReference type="GO" id="GO:0000287">
    <property type="term" value="F:magnesium ion binding"/>
    <property type="evidence" value="ECO:0007669"/>
    <property type="project" value="InterPro"/>
</dbReference>
<keyword evidence="5" id="KW-0378">Hydrolase</keyword>
<feature type="non-terminal residue" evidence="7">
    <location>
        <position position="1"/>
    </location>
</feature>
<dbReference type="GO" id="GO:0006796">
    <property type="term" value="P:phosphate-containing compound metabolic process"/>
    <property type="evidence" value="ECO:0007669"/>
    <property type="project" value="InterPro"/>
</dbReference>
<evidence type="ECO:0000256" key="4">
    <source>
        <dbReference type="ARBA" id="ARBA00022723"/>
    </source>
</evidence>
<organism evidence="7 8">
    <name type="scientific">Reticulomyxa filosa</name>
    <dbReference type="NCBI Taxonomy" id="46433"/>
    <lineage>
        <taxon>Eukaryota</taxon>
        <taxon>Sar</taxon>
        <taxon>Rhizaria</taxon>
        <taxon>Retaria</taxon>
        <taxon>Foraminifera</taxon>
        <taxon>Monothalamids</taxon>
        <taxon>Reticulomyxidae</taxon>
        <taxon>Reticulomyxa</taxon>
    </lineage>
</organism>
<evidence type="ECO:0000256" key="5">
    <source>
        <dbReference type="ARBA" id="ARBA00022801"/>
    </source>
</evidence>
<sequence length="247" mass="28509">KKKKKKRNNKKIECALKEEWNPLKQNMDKGTSQLLNYHNLPFNYGFMPQTWDNPHQPSRYSDIGELKGDDGPLDVVEISGTHLSCGQVVPIKVLNILGLVDEEEINWKVIGIRADHPKAEYIDNHKVQYDPYKLINIEPTTAIADADRILETQLQESILSWFAMYKASDEKPEKKFTHNGNFQSPEMAVEVIESVHRQWYDLMLGAAKSDNSLQSVTRKHLIAQGLTKSYEEYELEEEAPDQQKRNK</sequence>
<dbReference type="PANTHER" id="PTHR10286">
    <property type="entry name" value="INORGANIC PYROPHOSPHATASE"/>
    <property type="match status" value="1"/>
</dbReference>
<evidence type="ECO:0000256" key="2">
    <source>
        <dbReference type="ARBA" id="ARBA00006220"/>
    </source>
</evidence>
<dbReference type="Gene3D" id="3.90.80.10">
    <property type="entry name" value="Inorganic pyrophosphatase"/>
    <property type="match status" value="1"/>
</dbReference>
<dbReference type="EMBL" id="ASPP01009948">
    <property type="protein sequence ID" value="ETO23426.1"/>
    <property type="molecule type" value="Genomic_DNA"/>
</dbReference>
<dbReference type="Proteomes" id="UP000023152">
    <property type="component" value="Unassembled WGS sequence"/>
</dbReference>
<comment type="cofactor">
    <cofactor evidence="1">
        <name>Mg(2+)</name>
        <dbReference type="ChEBI" id="CHEBI:18420"/>
    </cofactor>
</comment>
<reference evidence="7 8" key="1">
    <citation type="journal article" date="2013" name="Curr. Biol.">
        <title>The Genome of the Foraminiferan Reticulomyxa filosa.</title>
        <authorList>
            <person name="Glockner G."/>
            <person name="Hulsmann N."/>
            <person name="Schleicher M."/>
            <person name="Noegel A.A."/>
            <person name="Eichinger L."/>
            <person name="Gallinger C."/>
            <person name="Pawlowski J."/>
            <person name="Sierra R."/>
            <person name="Euteneuer U."/>
            <person name="Pillet L."/>
            <person name="Moustafa A."/>
            <person name="Platzer M."/>
            <person name="Groth M."/>
            <person name="Szafranski K."/>
            <person name="Schliwa M."/>
        </authorList>
    </citation>
    <scope>NUCLEOTIDE SEQUENCE [LARGE SCALE GENOMIC DNA]</scope>
</reference>
<dbReference type="InterPro" id="IPR008162">
    <property type="entry name" value="Pyrophosphatase"/>
</dbReference>
<keyword evidence="6" id="KW-0460">Magnesium</keyword>
<comment type="similarity">
    <text evidence="2">Belongs to the PPase family.</text>
</comment>
<dbReference type="AlphaFoldDB" id="X6NBR5"/>
<evidence type="ECO:0000313" key="8">
    <source>
        <dbReference type="Proteomes" id="UP000023152"/>
    </source>
</evidence>
<accession>X6NBR5</accession>
<name>X6NBR5_RETFI</name>
<gene>
    <name evidence="7" type="ORF">RFI_13756</name>
</gene>
<dbReference type="InterPro" id="IPR036649">
    <property type="entry name" value="Pyrophosphatase_sf"/>
</dbReference>
<evidence type="ECO:0000256" key="3">
    <source>
        <dbReference type="ARBA" id="ARBA00012146"/>
    </source>
</evidence>
<dbReference type="OrthoDB" id="1608002at2759"/>
<evidence type="ECO:0000313" key="7">
    <source>
        <dbReference type="EMBL" id="ETO23426.1"/>
    </source>
</evidence>
<dbReference type="SUPFAM" id="SSF50324">
    <property type="entry name" value="Inorganic pyrophosphatase"/>
    <property type="match status" value="1"/>
</dbReference>
<protein>
    <recommendedName>
        <fullName evidence="3">inorganic diphosphatase</fullName>
        <ecNumber evidence="3">3.6.1.1</ecNumber>
    </recommendedName>
</protein>
<proteinExistence type="inferred from homology"/>
<keyword evidence="4" id="KW-0479">Metal-binding</keyword>